<accession>A0A0M9VNX8</accession>
<dbReference type="AlphaFoldDB" id="A0A0M9VNX8"/>
<dbReference type="RefSeq" id="XP_017991467.1">
    <property type="nucleotide sequence ID" value="XM_018136339.1"/>
</dbReference>
<gene>
    <name evidence="4" type="ORF">Malapachy_1843</name>
</gene>
<keyword evidence="5" id="KW-1185">Reference proteome</keyword>
<sequence>MDLTWPRIYLRLIHCYFSYPFTTAPVVEYERFAQAFNRSFGDPVLMARYLNGQEGDEATRSYFTERQTYLVRNDTSIKDEWSPETVEVLLTTICAWGAHHIFLPFESLDVEIFANMGNRSLVEVADSDHELGFRRAALVGTPTSVSDPPPPQKRQKRRQGVACDTCRLRRVRCDLMEQPPGVKACSRCRVKRIVCTDRYIQWKRERDLLKNPQAARALPDVQLLPLREEFHLMEELPPSIRSLSQQEILEFGNTREAACNYLINRVLALFHKYNLVNKCTTQGVYAMIMLASILDYTRATMASSVQRVAMTHLSHLYKRGEFDLSLLMRESSLADLFARLSAMRALQAGWVRDAVFNVMYQKKPILPSSWFIVGYRTGPGGEMEPAPVTDLMQLTDTLDPPQSLGLIFLLTQQVGVVAHEVYNKILQPTLEDTKVPTLEYVSKLRAACQYVWDSLYSIEASLHVLVAKARPLLNSALPLNPLKWTWMVFCLSFMIYRAVSRRLSEWMASARNAVLQAHIVSEDESMELLGQIRSLVQVSMERTLCLGRVMAHYSRNLLPTYTLLRGSNVARLLFRVAQLLSHSDPLVDDVGTSFEPDTLAMAKPTSLLTELLNPDAEDSEGSPSLSPHIPPAASPSDVDLLLSVPLSTALEPFTRQAKQAEVSWCIEALGQLGFSHAGMAQEIRRVVEILQANE</sequence>
<dbReference type="PROSITE" id="PS00463">
    <property type="entry name" value="ZN2_CY6_FUNGAL_1"/>
    <property type="match status" value="1"/>
</dbReference>
<dbReference type="STRING" id="77020.A0A0M9VNX8"/>
<dbReference type="CDD" id="cd00067">
    <property type="entry name" value="GAL4"/>
    <property type="match status" value="1"/>
</dbReference>
<dbReference type="PROSITE" id="PS50048">
    <property type="entry name" value="ZN2_CY6_FUNGAL_2"/>
    <property type="match status" value="1"/>
</dbReference>
<dbReference type="InterPro" id="IPR036864">
    <property type="entry name" value="Zn2-C6_fun-type_DNA-bd_sf"/>
</dbReference>
<dbReference type="InterPro" id="IPR001138">
    <property type="entry name" value="Zn2Cys6_DnaBD"/>
</dbReference>
<evidence type="ECO:0000259" key="3">
    <source>
        <dbReference type="PROSITE" id="PS50048"/>
    </source>
</evidence>
<comment type="caution">
    <text evidence="4">The sequence shown here is derived from an EMBL/GenBank/DDBJ whole genome shotgun (WGS) entry which is preliminary data.</text>
</comment>
<evidence type="ECO:0000313" key="5">
    <source>
        <dbReference type="Proteomes" id="UP000037751"/>
    </source>
</evidence>
<name>A0A0M9VNX8_9BASI</name>
<evidence type="ECO:0000313" key="4">
    <source>
        <dbReference type="EMBL" id="KOS13835.1"/>
    </source>
</evidence>
<evidence type="ECO:0000256" key="2">
    <source>
        <dbReference type="SAM" id="MobiDB-lite"/>
    </source>
</evidence>
<organism evidence="4 5">
    <name type="scientific">Malassezia pachydermatis</name>
    <dbReference type="NCBI Taxonomy" id="77020"/>
    <lineage>
        <taxon>Eukaryota</taxon>
        <taxon>Fungi</taxon>
        <taxon>Dikarya</taxon>
        <taxon>Basidiomycota</taxon>
        <taxon>Ustilaginomycotina</taxon>
        <taxon>Malasseziomycetes</taxon>
        <taxon>Malasseziales</taxon>
        <taxon>Malasseziaceae</taxon>
        <taxon>Malassezia</taxon>
    </lineage>
</organism>
<feature type="domain" description="Zn(2)-C6 fungal-type" evidence="3">
    <location>
        <begin position="162"/>
        <end position="197"/>
    </location>
</feature>
<dbReference type="GO" id="GO:0000981">
    <property type="term" value="F:DNA-binding transcription factor activity, RNA polymerase II-specific"/>
    <property type="evidence" value="ECO:0007669"/>
    <property type="project" value="InterPro"/>
</dbReference>
<dbReference type="Gene3D" id="4.10.240.10">
    <property type="entry name" value="Zn(2)-C6 fungal-type DNA-binding domain"/>
    <property type="match status" value="1"/>
</dbReference>
<protein>
    <submittedName>
        <fullName evidence="4">Putative fungal zinc cluster transcription factor</fullName>
    </submittedName>
</protein>
<dbReference type="PANTHER" id="PTHR31668">
    <property type="entry name" value="GLUCOSE TRANSPORT TRANSCRIPTION REGULATOR RGT1-RELATED-RELATED"/>
    <property type="match status" value="1"/>
</dbReference>
<dbReference type="GO" id="GO:0008270">
    <property type="term" value="F:zinc ion binding"/>
    <property type="evidence" value="ECO:0007669"/>
    <property type="project" value="InterPro"/>
</dbReference>
<dbReference type="InterPro" id="IPR050797">
    <property type="entry name" value="Carb_Metab_Trans_Reg"/>
</dbReference>
<dbReference type="Pfam" id="PF00172">
    <property type="entry name" value="Zn_clus"/>
    <property type="match status" value="1"/>
</dbReference>
<dbReference type="SMART" id="SM00066">
    <property type="entry name" value="GAL4"/>
    <property type="match status" value="1"/>
</dbReference>
<dbReference type="VEuPathDB" id="FungiDB:Malapachy_1843"/>
<proteinExistence type="predicted"/>
<dbReference type="GeneID" id="28728214"/>
<dbReference type="SUPFAM" id="SSF57701">
    <property type="entry name" value="Zn2/Cys6 DNA-binding domain"/>
    <property type="match status" value="1"/>
</dbReference>
<evidence type="ECO:0000256" key="1">
    <source>
        <dbReference type="ARBA" id="ARBA00023242"/>
    </source>
</evidence>
<dbReference type="EMBL" id="LGAV01000005">
    <property type="protein sequence ID" value="KOS13835.1"/>
    <property type="molecule type" value="Genomic_DNA"/>
</dbReference>
<reference evidence="4 5" key="1">
    <citation type="submission" date="2015-07" db="EMBL/GenBank/DDBJ databases">
        <title>Draft Genome Sequence of Malassezia furfur CBS1878 and Malassezia pachydermatis CBS1879.</title>
        <authorList>
            <person name="Triana S."/>
            <person name="Ohm R."/>
            <person name="Gonzalez A."/>
            <person name="DeCock H."/>
            <person name="Restrepo S."/>
            <person name="Celis A."/>
        </authorList>
    </citation>
    <scope>NUCLEOTIDE SEQUENCE [LARGE SCALE GENOMIC DNA]</scope>
    <source>
        <strain evidence="4 5">CBS 1879</strain>
    </source>
</reference>
<dbReference type="OrthoDB" id="39175at2759"/>
<dbReference type="Proteomes" id="UP000037751">
    <property type="component" value="Unassembled WGS sequence"/>
</dbReference>
<feature type="region of interest" description="Disordered" evidence="2">
    <location>
        <begin position="140"/>
        <end position="159"/>
    </location>
</feature>
<keyword evidence="1" id="KW-0539">Nucleus</keyword>